<keyword evidence="3" id="KW-1185">Reference proteome</keyword>
<comment type="caution">
    <text evidence="2">The sequence shown here is derived from an EMBL/GenBank/DDBJ whole genome shotgun (WGS) entry which is preliminary data.</text>
</comment>
<gene>
    <name evidence="2" type="ORF">PGLA1383_LOCUS26531</name>
</gene>
<protein>
    <submittedName>
        <fullName evidence="2">Uncharacterized protein</fullName>
    </submittedName>
</protein>
<feature type="region of interest" description="Disordered" evidence="1">
    <location>
        <begin position="359"/>
        <end position="383"/>
    </location>
</feature>
<organism evidence="2 3">
    <name type="scientific">Polarella glacialis</name>
    <name type="common">Dinoflagellate</name>
    <dbReference type="NCBI Taxonomy" id="89957"/>
    <lineage>
        <taxon>Eukaryota</taxon>
        <taxon>Sar</taxon>
        <taxon>Alveolata</taxon>
        <taxon>Dinophyceae</taxon>
        <taxon>Suessiales</taxon>
        <taxon>Suessiaceae</taxon>
        <taxon>Polarella</taxon>
    </lineage>
</organism>
<evidence type="ECO:0000313" key="2">
    <source>
        <dbReference type="EMBL" id="CAE8608681.1"/>
    </source>
</evidence>
<sequence>MQPLGALALLRYLQPCDPLRDACWTAGSPVSTASGSDPTVTVTVIGHHAAGALAFMQVLAAAATDKGRRPDLALDLTYAGQFYLCQVLKGAPSAQGGPGRNSESVDPCAEDAVKACVDQVLFCWLLRRRSRRPLASPMVILLGMSFMEDVPLNWRDEVAAGEMAAFTAALYMPHELARCIDVGRRFESDRWMWIHQAYYQTLMDVERYPYVLRFEWLDWREVLDKMSESSNFFIDNPQKHLRQPLHRILRKFDLILSAQMRWFVQSSISDWVTFFRGFIPEAGEYLPPPLLTLNLEACHGEVVLLPSPEELKARMLELIDSITQVTSRMSSVEFELVPFCNLPQHLMFELTSKAKPATEEEAEGITVDGPMVRVSEDEDPKHA</sequence>
<dbReference type="EMBL" id="CAJNNV010023439">
    <property type="protein sequence ID" value="CAE8608681.1"/>
    <property type="molecule type" value="Genomic_DNA"/>
</dbReference>
<evidence type="ECO:0000256" key="1">
    <source>
        <dbReference type="SAM" id="MobiDB-lite"/>
    </source>
</evidence>
<accession>A0A813F7A0</accession>
<dbReference type="AlphaFoldDB" id="A0A813F7A0"/>
<proteinExistence type="predicted"/>
<reference evidence="2" key="1">
    <citation type="submission" date="2021-02" db="EMBL/GenBank/DDBJ databases">
        <authorList>
            <person name="Dougan E. K."/>
            <person name="Rhodes N."/>
            <person name="Thang M."/>
            <person name="Chan C."/>
        </authorList>
    </citation>
    <scope>NUCLEOTIDE SEQUENCE</scope>
</reference>
<feature type="non-terminal residue" evidence="2">
    <location>
        <position position="1"/>
    </location>
</feature>
<name>A0A813F7A0_POLGL</name>
<evidence type="ECO:0000313" key="3">
    <source>
        <dbReference type="Proteomes" id="UP000654075"/>
    </source>
</evidence>
<dbReference type="Proteomes" id="UP000654075">
    <property type="component" value="Unassembled WGS sequence"/>
</dbReference>